<dbReference type="Proteomes" id="UP000314986">
    <property type="component" value="Unassembled WGS sequence"/>
</dbReference>
<keyword evidence="4" id="KW-0472">Membrane</keyword>
<evidence type="ECO:0000313" key="8">
    <source>
        <dbReference type="Proteomes" id="UP000314986"/>
    </source>
</evidence>
<reference evidence="8" key="2">
    <citation type="journal article" date="2007" name="PLoS Biol.">
        <title>Survey sequencing and comparative analysis of the elephant shark (Callorhinchus milii) genome.</title>
        <authorList>
            <person name="Venkatesh B."/>
            <person name="Kirkness E.F."/>
            <person name="Loh Y.H."/>
            <person name="Halpern A.L."/>
            <person name="Lee A.P."/>
            <person name="Johnson J."/>
            <person name="Dandona N."/>
            <person name="Viswanathan L.D."/>
            <person name="Tay A."/>
            <person name="Venter J.C."/>
            <person name="Strausberg R.L."/>
            <person name="Brenner S."/>
        </authorList>
    </citation>
    <scope>NUCLEOTIDE SEQUENCE [LARGE SCALE GENOMIC DNA]</scope>
</reference>
<dbReference type="Gene3D" id="2.60.120.260">
    <property type="entry name" value="Galactose-binding domain-like"/>
    <property type="match status" value="1"/>
</dbReference>
<evidence type="ECO:0000259" key="5">
    <source>
        <dbReference type="PROSITE" id="PS50022"/>
    </source>
</evidence>
<comment type="similarity">
    <text evidence="2">Belongs to the neurexin family.</text>
</comment>
<dbReference type="AlphaFoldDB" id="A0A4W3HW87"/>
<dbReference type="PANTHER" id="PTHR11532">
    <property type="entry name" value="PROTEASE M14 CARBOXYPEPTIDASE"/>
    <property type="match status" value="1"/>
</dbReference>
<dbReference type="Ensembl" id="ENSCMIT00000013616.1">
    <property type="protein sequence ID" value="ENSCMIP00000013324.1"/>
    <property type="gene ID" value="ENSCMIG00000006695.1"/>
</dbReference>
<dbReference type="FunFam" id="2.60.120.260:FF:000016">
    <property type="entry name" value="Contactin-associated protein-like 4 isoform 1"/>
    <property type="match status" value="1"/>
</dbReference>
<feature type="transmembrane region" description="Helical" evidence="4">
    <location>
        <begin position="20"/>
        <end position="44"/>
    </location>
</feature>
<proteinExistence type="inferred from homology"/>
<evidence type="ECO:0000313" key="7">
    <source>
        <dbReference type="Ensembl" id="ENSCMIP00000013324.1"/>
    </source>
</evidence>
<dbReference type="InterPro" id="IPR008979">
    <property type="entry name" value="Galactose-bd-like_sf"/>
</dbReference>
<feature type="domain" description="Peptidase M14" evidence="6">
    <location>
        <begin position="254"/>
        <end position="538"/>
    </location>
</feature>
<dbReference type="PANTHER" id="PTHR11532:SF43">
    <property type="entry name" value="CARBOXYPEPTIDASE X1-RELATED"/>
    <property type="match status" value="1"/>
</dbReference>
<comment type="similarity">
    <text evidence="1 3">Belongs to the peptidase M14 family.</text>
</comment>
<dbReference type="PROSITE" id="PS52035">
    <property type="entry name" value="PEPTIDASE_M14"/>
    <property type="match status" value="1"/>
</dbReference>
<dbReference type="PROSITE" id="PS50022">
    <property type="entry name" value="FA58C_3"/>
    <property type="match status" value="1"/>
</dbReference>
<dbReference type="GO" id="GO:0004181">
    <property type="term" value="F:metallocarboxypeptidase activity"/>
    <property type="evidence" value="ECO:0007669"/>
    <property type="project" value="InterPro"/>
</dbReference>
<dbReference type="PROSITE" id="PS01285">
    <property type="entry name" value="FA58C_1"/>
    <property type="match status" value="1"/>
</dbReference>
<evidence type="ECO:0000256" key="1">
    <source>
        <dbReference type="ARBA" id="ARBA00005988"/>
    </source>
</evidence>
<dbReference type="SUPFAM" id="SSF53187">
    <property type="entry name" value="Zn-dependent exopeptidases"/>
    <property type="match status" value="1"/>
</dbReference>
<name>A0A4W3HW87_CALMI</name>
<dbReference type="Pfam" id="PF00754">
    <property type="entry name" value="F5_F8_type_C"/>
    <property type="match status" value="1"/>
</dbReference>
<protein>
    <submittedName>
        <fullName evidence="7">Probable carboxypeptidase X1</fullName>
    </submittedName>
</protein>
<feature type="transmembrane region" description="Helical" evidence="4">
    <location>
        <begin position="51"/>
        <end position="71"/>
    </location>
</feature>
<feature type="domain" description="F5/8 type C" evidence="5">
    <location>
        <begin position="71"/>
        <end position="230"/>
    </location>
</feature>
<dbReference type="PROSITE" id="PS01286">
    <property type="entry name" value="FA58C_2"/>
    <property type="match status" value="1"/>
</dbReference>
<dbReference type="GO" id="GO:0008270">
    <property type="term" value="F:zinc ion binding"/>
    <property type="evidence" value="ECO:0007669"/>
    <property type="project" value="InterPro"/>
</dbReference>
<keyword evidence="4" id="KW-1133">Transmembrane helix</keyword>
<dbReference type="GO" id="GO:0005615">
    <property type="term" value="C:extracellular space"/>
    <property type="evidence" value="ECO:0007669"/>
    <property type="project" value="TreeGrafter"/>
</dbReference>
<keyword evidence="8" id="KW-1185">Reference proteome</keyword>
<keyword evidence="4" id="KW-0812">Transmembrane</keyword>
<dbReference type="OMA" id="GANTDME"/>
<reference evidence="8" key="1">
    <citation type="journal article" date="2006" name="Science">
        <title>Ancient noncoding elements conserved in the human genome.</title>
        <authorList>
            <person name="Venkatesh B."/>
            <person name="Kirkness E.F."/>
            <person name="Loh Y.H."/>
            <person name="Halpern A.L."/>
            <person name="Lee A.P."/>
            <person name="Johnson J."/>
            <person name="Dandona N."/>
            <person name="Viswanathan L.D."/>
            <person name="Tay A."/>
            <person name="Venter J.C."/>
            <person name="Strausberg R.L."/>
            <person name="Brenner S."/>
        </authorList>
    </citation>
    <scope>NUCLEOTIDE SEQUENCE [LARGE SCALE GENOMIC DNA]</scope>
</reference>
<evidence type="ECO:0000256" key="2">
    <source>
        <dbReference type="ARBA" id="ARBA00010241"/>
    </source>
</evidence>
<dbReference type="STRING" id="7868.ENSCMIP00000013324"/>
<dbReference type="GeneTree" id="ENSGT00940000156141"/>
<dbReference type="InParanoid" id="A0A4W3HW87"/>
<reference evidence="8" key="3">
    <citation type="journal article" date="2014" name="Nature">
        <title>Elephant shark genome provides unique insights into gnathostome evolution.</title>
        <authorList>
            <consortium name="International Elephant Shark Genome Sequencing Consortium"/>
            <person name="Venkatesh B."/>
            <person name="Lee A.P."/>
            <person name="Ravi V."/>
            <person name="Maurya A.K."/>
            <person name="Lian M.M."/>
            <person name="Swann J.B."/>
            <person name="Ohta Y."/>
            <person name="Flajnik M.F."/>
            <person name="Sutoh Y."/>
            <person name="Kasahara M."/>
            <person name="Hoon S."/>
            <person name="Gangu V."/>
            <person name="Roy S.W."/>
            <person name="Irimia M."/>
            <person name="Korzh V."/>
            <person name="Kondrychyn I."/>
            <person name="Lim Z.W."/>
            <person name="Tay B.H."/>
            <person name="Tohari S."/>
            <person name="Kong K.W."/>
            <person name="Ho S."/>
            <person name="Lorente-Galdos B."/>
            <person name="Quilez J."/>
            <person name="Marques-Bonet T."/>
            <person name="Raney B.J."/>
            <person name="Ingham P.W."/>
            <person name="Tay A."/>
            <person name="Hillier L.W."/>
            <person name="Minx P."/>
            <person name="Boehm T."/>
            <person name="Wilson R.K."/>
            <person name="Brenner S."/>
            <person name="Warren W.C."/>
        </authorList>
    </citation>
    <scope>NUCLEOTIDE SEQUENCE [LARGE SCALE GENOMIC DNA]</scope>
</reference>
<dbReference type="InterPro" id="IPR000421">
    <property type="entry name" value="FA58C"/>
</dbReference>
<accession>A0A4W3HW87</accession>
<dbReference type="SUPFAM" id="SSF49785">
    <property type="entry name" value="Galactose-binding domain-like"/>
    <property type="match status" value="1"/>
</dbReference>
<dbReference type="GO" id="GO:0006508">
    <property type="term" value="P:proteolysis"/>
    <property type="evidence" value="ECO:0007669"/>
    <property type="project" value="InterPro"/>
</dbReference>
<reference evidence="7" key="5">
    <citation type="submission" date="2025-09" db="UniProtKB">
        <authorList>
            <consortium name="Ensembl"/>
        </authorList>
    </citation>
    <scope>IDENTIFICATION</scope>
</reference>
<dbReference type="CDD" id="cd00057">
    <property type="entry name" value="FA58C"/>
    <property type="match status" value="1"/>
</dbReference>
<dbReference type="Gene3D" id="3.40.630.10">
    <property type="entry name" value="Zn peptidases"/>
    <property type="match status" value="1"/>
</dbReference>
<dbReference type="InterPro" id="IPR050753">
    <property type="entry name" value="Peptidase_M14_domain"/>
</dbReference>
<evidence type="ECO:0000259" key="6">
    <source>
        <dbReference type="PROSITE" id="PS52035"/>
    </source>
</evidence>
<dbReference type="InterPro" id="IPR000834">
    <property type="entry name" value="Peptidase_M14"/>
</dbReference>
<organism evidence="7 8">
    <name type="scientific">Callorhinchus milii</name>
    <name type="common">Ghost shark</name>
    <dbReference type="NCBI Taxonomy" id="7868"/>
    <lineage>
        <taxon>Eukaryota</taxon>
        <taxon>Metazoa</taxon>
        <taxon>Chordata</taxon>
        <taxon>Craniata</taxon>
        <taxon>Vertebrata</taxon>
        <taxon>Chondrichthyes</taxon>
        <taxon>Holocephali</taxon>
        <taxon>Chimaeriformes</taxon>
        <taxon>Callorhinchidae</taxon>
        <taxon>Callorhinchus</taxon>
    </lineage>
</organism>
<dbReference type="Pfam" id="PF00246">
    <property type="entry name" value="Peptidase_M14"/>
    <property type="match status" value="1"/>
</dbReference>
<dbReference type="SMART" id="SM00231">
    <property type="entry name" value="FA58C"/>
    <property type="match status" value="1"/>
</dbReference>
<feature type="active site" description="Proton donor/acceptor" evidence="3">
    <location>
        <position position="508"/>
    </location>
</feature>
<evidence type="ECO:0000256" key="4">
    <source>
        <dbReference type="SAM" id="Phobius"/>
    </source>
</evidence>
<reference evidence="7" key="4">
    <citation type="submission" date="2025-08" db="UniProtKB">
        <authorList>
            <consortium name="Ensembl"/>
        </authorList>
    </citation>
    <scope>IDENTIFICATION</scope>
</reference>
<sequence>MTVSIFSILYVFNVSLLLDYNFYNLTVGLGGVGGVFAFGLGLGIGMELGWIWCWGWDWVWFGLGLACVLVTDCPPLGLESLRVEDDQLQASSHLRYGLGAHRGRLNIQGGIEEGDGYDGSWCAGRADKNQWLQLDTRRLTKFTGVITQGRSSIWSWDWVTSYQLYFSNDTHAWTPYKNGSEVVMFGANTDMETPVLNSLLVPVVARYLRISPQGWYANGSVCLRAEVLGCTLPDPYNFYYWEPEVKSTDQLDFKHHNYKEMRRMMKMVAARCPNITRLYSIGRSFQGRKLHVMEMSDRPGEHELGEGEVGGGKGLLLQLMQFLCEEYLRGWPQAAKLGSELSGWVTGRWTFEGYDMNHNFADLNSILWEEEERWPDPSRVLNHYIPIPAYYTSPNASVSLSYTHSQYNNNYIPISNYLSIHFTVCSVKRFGTSSRREKRYIKYDDFFRWLALVFASSNLAMVRPRRPCHTEDFSYLGNVINGADWHTVPGSMNDFSYLHTNCFELTLEVSCDKFPHQSELPAEWENNKESLLVFIEQV</sequence>
<evidence type="ECO:0000256" key="3">
    <source>
        <dbReference type="PROSITE-ProRule" id="PRU01379"/>
    </source>
</evidence>